<evidence type="ECO:0000313" key="4">
    <source>
        <dbReference type="EMBL" id="CAL4988600.1"/>
    </source>
</evidence>
<reference evidence="4 5" key="1">
    <citation type="submission" date="2024-10" db="EMBL/GenBank/DDBJ databases">
        <authorList>
            <person name="Ryan C."/>
        </authorList>
    </citation>
    <scope>NUCLEOTIDE SEQUENCE [LARGE SCALE GENOMIC DNA]</scope>
</reference>
<dbReference type="Pfam" id="PF01370">
    <property type="entry name" value="Epimerase"/>
    <property type="match status" value="1"/>
</dbReference>
<evidence type="ECO:0000313" key="5">
    <source>
        <dbReference type="Proteomes" id="UP001497457"/>
    </source>
</evidence>
<keyword evidence="1" id="KW-0560">Oxidoreductase</keyword>
<organism evidence="4 5">
    <name type="scientific">Urochloa decumbens</name>
    <dbReference type="NCBI Taxonomy" id="240449"/>
    <lineage>
        <taxon>Eukaryota</taxon>
        <taxon>Viridiplantae</taxon>
        <taxon>Streptophyta</taxon>
        <taxon>Embryophyta</taxon>
        <taxon>Tracheophyta</taxon>
        <taxon>Spermatophyta</taxon>
        <taxon>Magnoliopsida</taxon>
        <taxon>Liliopsida</taxon>
        <taxon>Poales</taxon>
        <taxon>Poaceae</taxon>
        <taxon>PACMAD clade</taxon>
        <taxon>Panicoideae</taxon>
        <taxon>Panicodae</taxon>
        <taxon>Paniceae</taxon>
        <taxon>Melinidinae</taxon>
        <taxon>Urochloa</taxon>
    </lineage>
</organism>
<dbReference type="CDD" id="cd08958">
    <property type="entry name" value="FR_SDR_e"/>
    <property type="match status" value="1"/>
</dbReference>
<dbReference type="InterPro" id="IPR050425">
    <property type="entry name" value="NAD(P)_dehydrat-like"/>
</dbReference>
<dbReference type="EMBL" id="OZ075133">
    <property type="protein sequence ID" value="CAL4988597.1"/>
    <property type="molecule type" value="Genomic_DNA"/>
</dbReference>
<dbReference type="PANTHER" id="PTHR10366">
    <property type="entry name" value="NAD DEPENDENT EPIMERASE/DEHYDRATASE"/>
    <property type="match status" value="1"/>
</dbReference>
<evidence type="ECO:0000259" key="2">
    <source>
        <dbReference type="Pfam" id="PF01370"/>
    </source>
</evidence>
<evidence type="ECO:0000313" key="3">
    <source>
        <dbReference type="EMBL" id="CAL4988597.1"/>
    </source>
</evidence>
<dbReference type="Proteomes" id="UP001497457">
    <property type="component" value="Chromosome 23rd"/>
</dbReference>
<dbReference type="InterPro" id="IPR036291">
    <property type="entry name" value="NAD(P)-bd_dom_sf"/>
</dbReference>
<dbReference type="Gene3D" id="3.40.50.720">
    <property type="entry name" value="NAD(P)-binding Rossmann-like Domain"/>
    <property type="match status" value="1"/>
</dbReference>
<dbReference type="GO" id="GO:0016491">
    <property type="term" value="F:oxidoreductase activity"/>
    <property type="evidence" value="ECO:0007669"/>
    <property type="project" value="UniProtKB-KW"/>
</dbReference>
<sequence>METAGDDCPAAPRGLVCVTGGSGFIGSWLVRRLLDRGYAVRATVKNMQDERETKHLEALDGAASRLWLLQMDLVDAASVRAAVEGASGVFHLASPVTLQLPEDPEKELLDPAVKGTLNVLRAARDSGIGRVVLMSSEGAMFPNPDWPTDKAIDEDSWADVELLRKRHFGWYNVSKTLAEKAAWEFAAREEGLQLVVINPGMVLGPFLTPSVNASLHWFLQLLEGQKMDLDLYMGSVDVRDVAQSLIALYESPSAQGRHLCMESVERLIDFTNNVADLFSELPVQRIEEDKQSWVVRAKDPSKKLIDLGIRFTPIDITIRDTVGCFRSKGLM</sequence>
<accession>A0ABC9B063</accession>
<dbReference type="FunFam" id="3.40.50.720:FF:000085">
    <property type="entry name" value="Dihydroflavonol reductase"/>
    <property type="match status" value="1"/>
</dbReference>
<keyword evidence="5" id="KW-1185">Reference proteome</keyword>
<dbReference type="EMBL" id="OZ075133">
    <property type="protein sequence ID" value="CAL4988600.1"/>
    <property type="molecule type" value="Genomic_DNA"/>
</dbReference>
<proteinExistence type="predicted"/>
<dbReference type="PANTHER" id="PTHR10366:SF349">
    <property type="entry name" value="OS01G0828100 PROTEIN"/>
    <property type="match status" value="1"/>
</dbReference>
<dbReference type="InterPro" id="IPR001509">
    <property type="entry name" value="Epimerase_deHydtase"/>
</dbReference>
<name>A0ABC9B063_9POAL</name>
<protein>
    <recommendedName>
        <fullName evidence="2">NAD-dependent epimerase/dehydratase domain-containing protein</fullName>
    </recommendedName>
</protein>
<evidence type="ECO:0000256" key="1">
    <source>
        <dbReference type="ARBA" id="ARBA00023002"/>
    </source>
</evidence>
<gene>
    <name evidence="3" type="ORF">URODEC1_LOCUS59314</name>
    <name evidence="4" type="ORF">URODEC1_LOCUS59315</name>
</gene>
<dbReference type="AlphaFoldDB" id="A0ABC9B063"/>
<feature type="domain" description="NAD-dependent epimerase/dehydratase" evidence="2">
    <location>
        <begin position="16"/>
        <end position="254"/>
    </location>
</feature>
<dbReference type="SUPFAM" id="SSF51735">
    <property type="entry name" value="NAD(P)-binding Rossmann-fold domains"/>
    <property type="match status" value="1"/>
</dbReference>